<dbReference type="GO" id="GO:0009927">
    <property type="term" value="F:histidine phosphotransfer kinase activity"/>
    <property type="evidence" value="ECO:0007669"/>
    <property type="project" value="TreeGrafter"/>
</dbReference>
<evidence type="ECO:0000256" key="7">
    <source>
        <dbReference type="SAM" id="MobiDB-lite"/>
    </source>
</evidence>
<dbReference type="InterPro" id="IPR003661">
    <property type="entry name" value="HisK_dim/P_dom"/>
</dbReference>
<dbReference type="Proteomes" id="UP000310066">
    <property type="component" value="Unassembled WGS sequence"/>
</dbReference>
<name>A0A4V5N8G2_9PEZI</name>
<feature type="compositionally biased region" description="Polar residues" evidence="7">
    <location>
        <begin position="1396"/>
        <end position="1405"/>
    </location>
</feature>
<evidence type="ECO:0000256" key="6">
    <source>
        <dbReference type="PROSITE-ProRule" id="PRU00169"/>
    </source>
</evidence>
<dbReference type="InterPro" id="IPR005467">
    <property type="entry name" value="His_kinase_dom"/>
</dbReference>
<accession>A0A4V5N8G2</accession>
<dbReference type="CDD" id="cd17546">
    <property type="entry name" value="REC_hyHK_CKI1_RcsC-like"/>
    <property type="match status" value="1"/>
</dbReference>
<dbReference type="InterPro" id="IPR003594">
    <property type="entry name" value="HATPase_dom"/>
</dbReference>
<evidence type="ECO:0000256" key="2">
    <source>
        <dbReference type="ARBA" id="ARBA00012438"/>
    </source>
</evidence>
<feature type="region of interest" description="Disordered" evidence="7">
    <location>
        <begin position="797"/>
        <end position="838"/>
    </location>
</feature>
<dbReference type="EC" id="2.7.13.3" evidence="2"/>
<gene>
    <name evidence="10" type="ORF">B0A54_05311</name>
</gene>
<sequence>MAPKIFTEVDGRFVPHSPGNDLPRVTYPTRASDERVVDRGNSLVNGVGRRTGLVIVNPRFPRQKTAVFVASPSEASLSVYSGSDSGSDIIVPTNEQIARGRSGTGKDVGTSSLSSRNAKTRNDMRSDVKVLKASSQHRDSVTAISESNDEESIILDEREDAALALELTSHARYSSGETDILMSDVGAAGHTRSATAKAAAKQQSTTRGNKPSASTPVRHKNIRNVGYLSCGSKEQALRDEVITAIHKKWPRARRFFPAQLAPRSSEVSITEPMEPRDISRPLLLAVHALSSVTLDHHERAFAAMIKAVKKRARKGNREEKLLLVDVEAAVKSCKAAEVYRAATMQMQSPSGSHSSLRSLRPGSSKGTVSERSLSREDYSPVAVSYRSEHAAGEHMFSNATVGSDEAVQAMARLLVDAKALAGDRLTVTINIGLKRAYLLHSYWNLEAELQVEYVLAEATRTMSLQYDTFEDAGDTPWLGCCSFPRTDGINDIAIDAWRKARKLRELPETPDFYYKESRSAHWLIVNDTWNDERYNDRAFVKRSPNLRFFCSIPLRDVQGSVVGALNILDDRPRYGVSAAEMLFLEDSADTITSHLDATILRSQQQRSERLIQALGLFNSQKSSLREWWIGKDNDRLRKTGRYQDQTANAQDRQSRLDHEFGVQAGSDASVASQRRRHRDMSAAPDSSQDATKIAVSTTSNNTNAAEARETQHVAVTDFDQRPTKTQDAQPVLDVAMPSQSDEQSGNDVRKSRPSSDNFDLARHVESTYARASNLMCEAMSAEGVIFVDAKAASATLKSSHASESRPTSSATGQNSATQSDGVTNSQSDDNASDHPPTAKLCKIIGFSTRSHSTLAGSHPSTSRRLPLTETELRAVIKRYPLGKIFNITDSGGVYSSSGEDVTAASDEDGDSQRSSTSSLRKSRVSRDAARLGKVMSGAKTIAFLPIWDEGSENFSSCVFVWSTTAQRFFDSTEDITYIAAFSHSLTAELTRLETTASDKAKGTFISSISHELRSPLHGVLAGAELLQETELTRFQREMTSTITMAGRTLLDTWSTDISRGAWTRNSLKYTKTGVVSVTLSTINSNEENISIELVVQDSGIGMSDRFLKSHLFTPYKQADSNSTGTGLGLSIVKAIAKDLDAQLDVQSELGKGTRITVGLETNIMEPDDADADDEDKELMDTVTRRGLKKLHLLRLAASQQHPRTPGAQAVGLSVAETASEWLHCEITSGPRCNAGPPSGVCAVAETDLVQLAEAQPEAIAAMMSELAVQKVQLIVMGCSIYKTNPNILFEHFPSEGDSFPWNNAPAEQKPRAAKELVAKAIAPALNSYPSLRKLRTPEVPAPESSSVPPPPPPGSVTSDSEGPSNHVAGPDSQETVLLVEDNPINMQVSPRLPSPKDTSSSSTLQNPLTLFHATQLLKALMKKLRIPFDTAINGAEALAMYTSTPSRYFIILTDISMPIMDGNQATAKIRELERKQKLARTTIVAITGVTSAASRKISFDSGVDTYLTKPVKMKEVRALIAEVKARGT</sequence>
<feature type="compositionally biased region" description="Polar residues" evidence="7">
    <location>
        <begin position="797"/>
        <end position="829"/>
    </location>
</feature>
<dbReference type="GO" id="GO:0005886">
    <property type="term" value="C:plasma membrane"/>
    <property type="evidence" value="ECO:0007669"/>
    <property type="project" value="TreeGrafter"/>
</dbReference>
<comment type="catalytic activity">
    <reaction evidence="1">
        <text>ATP + protein L-histidine = ADP + protein N-phospho-L-histidine.</text>
        <dbReference type="EC" id="2.7.13.3"/>
    </reaction>
</comment>
<keyword evidence="3 6" id="KW-0597">Phosphoprotein</keyword>
<evidence type="ECO:0000256" key="4">
    <source>
        <dbReference type="ARBA" id="ARBA00022679"/>
    </source>
</evidence>
<proteinExistence type="predicted"/>
<evidence type="ECO:0000313" key="10">
    <source>
        <dbReference type="EMBL" id="TKA43529.1"/>
    </source>
</evidence>
<evidence type="ECO:0000256" key="1">
    <source>
        <dbReference type="ARBA" id="ARBA00000085"/>
    </source>
</evidence>
<feature type="domain" description="Response regulatory" evidence="9">
    <location>
        <begin position="1375"/>
        <end position="1524"/>
    </location>
</feature>
<reference evidence="10 11" key="1">
    <citation type="submission" date="2017-03" db="EMBL/GenBank/DDBJ databases">
        <title>Genomes of endolithic fungi from Antarctica.</title>
        <authorList>
            <person name="Coleine C."/>
            <person name="Masonjones S."/>
            <person name="Stajich J.E."/>
        </authorList>
    </citation>
    <scope>NUCLEOTIDE SEQUENCE [LARGE SCALE GENOMIC DNA]</scope>
    <source>
        <strain evidence="10 11">CCFEE 5311</strain>
    </source>
</reference>
<dbReference type="InterPro" id="IPR004358">
    <property type="entry name" value="Sig_transdc_His_kin-like_C"/>
</dbReference>
<evidence type="ECO:0000313" key="11">
    <source>
        <dbReference type="Proteomes" id="UP000310066"/>
    </source>
</evidence>
<keyword evidence="4" id="KW-0808">Transferase</keyword>
<feature type="region of interest" description="Disordered" evidence="7">
    <location>
        <begin position="192"/>
        <end position="218"/>
    </location>
</feature>
<dbReference type="Pfam" id="PF00512">
    <property type="entry name" value="HisKA"/>
    <property type="match status" value="1"/>
</dbReference>
<dbReference type="OrthoDB" id="303614at2759"/>
<dbReference type="STRING" id="329885.A0A4V5N8G2"/>
<feature type="region of interest" description="Disordered" evidence="7">
    <location>
        <begin position="895"/>
        <end position="922"/>
    </location>
</feature>
<dbReference type="Pfam" id="PF01590">
    <property type="entry name" value="GAF"/>
    <property type="match status" value="1"/>
</dbReference>
<dbReference type="EMBL" id="NAJP01000018">
    <property type="protein sequence ID" value="TKA43529.1"/>
    <property type="molecule type" value="Genomic_DNA"/>
</dbReference>
<dbReference type="SUPFAM" id="SSF55781">
    <property type="entry name" value="GAF domain-like"/>
    <property type="match status" value="1"/>
</dbReference>
<dbReference type="GO" id="GO:0000155">
    <property type="term" value="F:phosphorelay sensor kinase activity"/>
    <property type="evidence" value="ECO:0007669"/>
    <property type="project" value="InterPro"/>
</dbReference>
<dbReference type="InterPro" id="IPR001789">
    <property type="entry name" value="Sig_transdc_resp-reg_receiver"/>
</dbReference>
<dbReference type="SMART" id="SM00387">
    <property type="entry name" value="HATPase_c"/>
    <property type="match status" value="1"/>
</dbReference>
<dbReference type="CDD" id="cd00082">
    <property type="entry name" value="HisKA"/>
    <property type="match status" value="1"/>
</dbReference>
<dbReference type="InterPro" id="IPR011006">
    <property type="entry name" value="CheY-like_superfamily"/>
</dbReference>
<dbReference type="InterPro" id="IPR036890">
    <property type="entry name" value="HATPase_C_sf"/>
</dbReference>
<dbReference type="Gene3D" id="1.10.287.130">
    <property type="match status" value="1"/>
</dbReference>
<evidence type="ECO:0000259" key="8">
    <source>
        <dbReference type="PROSITE" id="PS50109"/>
    </source>
</evidence>
<feature type="compositionally biased region" description="Polar residues" evidence="7">
    <location>
        <begin position="684"/>
        <end position="704"/>
    </location>
</feature>
<organism evidence="10 11">
    <name type="scientific">Friedmanniomyces endolithicus</name>
    <dbReference type="NCBI Taxonomy" id="329885"/>
    <lineage>
        <taxon>Eukaryota</taxon>
        <taxon>Fungi</taxon>
        <taxon>Dikarya</taxon>
        <taxon>Ascomycota</taxon>
        <taxon>Pezizomycotina</taxon>
        <taxon>Dothideomycetes</taxon>
        <taxon>Dothideomycetidae</taxon>
        <taxon>Mycosphaerellales</taxon>
        <taxon>Teratosphaeriaceae</taxon>
        <taxon>Friedmanniomyces</taxon>
    </lineage>
</organism>
<comment type="caution">
    <text evidence="10">The sequence shown here is derived from an EMBL/GenBank/DDBJ whole genome shotgun (WGS) entry which is preliminary data.</text>
</comment>
<feature type="compositionally biased region" description="Low complexity" evidence="7">
    <location>
        <begin position="1337"/>
        <end position="1346"/>
    </location>
</feature>
<feature type="region of interest" description="Disordered" evidence="7">
    <location>
        <begin position="346"/>
        <end position="375"/>
    </location>
</feature>
<evidence type="ECO:0000259" key="9">
    <source>
        <dbReference type="PROSITE" id="PS50110"/>
    </source>
</evidence>
<feature type="compositionally biased region" description="Low complexity" evidence="7">
    <location>
        <begin position="192"/>
        <end position="207"/>
    </location>
</feature>
<dbReference type="InterPro" id="IPR036097">
    <property type="entry name" value="HisK_dim/P_sf"/>
</dbReference>
<feature type="region of interest" description="Disordered" evidence="7">
    <location>
        <begin position="1386"/>
        <end position="1405"/>
    </location>
</feature>
<dbReference type="Gene3D" id="3.40.50.2300">
    <property type="match status" value="1"/>
</dbReference>
<feature type="compositionally biased region" description="Low complexity" evidence="7">
    <location>
        <begin position="348"/>
        <end position="364"/>
    </location>
</feature>
<feature type="compositionally biased region" description="Polar residues" evidence="7">
    <location>
        <begin position="737"/>
        <end position="746"/>
    </location>
</feature>
<dbReference type="Pfam" id="PF02518">
    <property type="entry name" value="HATPase_c"/>
    <property type="match status" value="1"/>
</dbReference>
<dbReference type="InterPro" id="IPR003018">
    <property type="entry name" value="GAF"/>
</dbReference>
<dbReference type="SUPFAM" id="SSF47384">
    <property type="entry name" value="Homodimeric domain of signal transducing histidine kinase"/>
    <property type="match status" value="1"/>
</dbReference>
<dbReference type="SMART" id="SM00448">
    <property type="entry name" value="REC"/>
    <property type="match status" value="1"/>
</dbReference>
<evidence type="ECO:0000256" key="3">
    <source>
        <dbReference type="ARBA" id="ARBA00022553"/>
    </source>
</evidence>
<dbReference type="Gene3D" id="3.30.565.10">
    <property type="entry name" value="Histidine kinase-like ATPase, C-terminal domain"/>
    <property type="match status" value="1"/>
</dbReference>
<dbReference type="SUPFAM" id="SSF55874">
    <property type="entry name" value="ATPase domain of HSP90 chaperone/DNA topoisomerase II/histidine kinase"/>
    <property type="match status" value="1"/>
</dbReference>
<dbReference type="PRINTS" id="PR00344">
    <property type="entry name" value="BCTRLSENSOR"/>
</dbReference>
<protein>
    <recommendedName>
        <fullName evidence="2">histidine kinase</fullName>
        <ecNumber evidence="2">2.7.13.3</ecNumber>
    </recommendedName>
</protein>
<keyword evidence="5" id="KW-0418">Kinase</keyword>
<evidence type="ECO:0000256" key="5">
    <source>
        <dbReference type="ARBA" id="ARBA00022777"/>
    </source>
</evidence>
<dbReference type="PANTHER" id="PTHR43047:SF72">
    <property type="entry name" value="OSMOSENSING HISTIDINE PROTEIN KINASE SLN1"/>
    <property type="match status" value="1"/>
</dbReference>
<dbReference type="SMART" id="SM00388">
    <property type="entry name" value="HisKA"/>
    <property type="match status" value="1"/>
</dbReference>
<feature type="region of interest" description="Disordered" evidence="7">
    <location>
        <begin position="99"/>
        <end position="126"/>
    </location>
</feature>
<dbReference type="PROSITE" id="PS50110">
    <property type="entry name" value="RESPONSE_REGULATORY"/>
    <property type="match status" value="1"/>
</dbReference>
<feature type="modified residue" description="4-aspartylphosphate" evidence="6">
    <location>
        <position position="1454"/>
    </location>
</feature>
<dbReference type="SUPFAM" id="SSF52172">
    <property type="entry name" value="CheY-like"/>
    <property type="match status" value="1"/>
</dbReference>
<dbReference type="PROSITE" id="PS50109">
    <property type="entry name" value="HIS_KIN"/>
    <property type="match status" value="1"/>
</dbReference>
<dbReference type="PANTHER" id="PTHR43047">
    <property type="entry name" value="TWO-COMPONENT HISTIDINE PROTEIN KINASE"/>
    <property type="match status" value="1"/>
</dbReference>
<feature type="domain" description="Histidine kinase" evidence="8">
    <location>
        <begin position="1065"/>
        <end position="1163"/>
    </location>
</feature>
<dbReference type="Pfam" id="PF00072">
    <property type="entry name" value="Response_reg"/>
    <property type="match status" value="1"/>
</dbReference>
<feature type="region of interest" description="Disordered" evidence="7">
    <location>
        <begin position="1336"/>
        <end position="1370"/>
    </location>
</feature>
<feature type="compositionally biased region" description="Polar residues" evidence="7">
    <location>
        <begin position="642"/>
        <end position="651"/>
    </location>
</feature>
<feature type="region of interest" description="Disordered" evidence="7">
    <location>
        <begin position="639"/>
        <end position="759"/>
    </location>
</feature>